<gene>
    <name evidence="2" type="ORF">R3I93_009986</name>
</gene>
<feature type="chain" id="PRO_5042920059" evidence="1">
    <location>
        <begin position="19"/>
        <end position="75"/>
    </location>
</feature>
<dbReference type="Proteomes" id="UP001364617">
    <property type="component" value="Unassembled WGS sequence"/>
</dbReference>
<keyword evidence="3" id="KW-1185">Reference proteome</keyword>
<organism evidence="2 3">
    <name type="scientific">Phoxinus phoxinus</name>
    <name type="common">Eurasian minnow</name>
    <dbReference type="NCBI Taxonomy" id="58324"/>
    <lineage>
        <taxon>Eukaryota</taxon>
        <taxon>Metazoa</taxon>
        <taxon>Chordata</taxon>
        <taxon>Craniata</taxon>
        <taxon>Vertebrata</taxon>
        <taxon>Euteleostomi</taxon>
        <taxon>Actinopterygii</taxon>
        <taxon>Neopterygii</taxon>
        <taxon>Teleostei</taxon>
        <taxon>Ostariophysi</taxon>
        <taxon>Cypriniformes</taxon>
        <taxon>Leuciscidae</taxon>
        <taxon>Phoxininae</taxon>
        <taxon>Phoxinus</taxon>
    </lineage>
</organism>
<proteinExistence type="predicted"/>
<dbReference type="AlphaFoldDB" id="A0AAN9CZM0"/>
<keyword evidence="1" id="KW-0732">Signal</keyword>
<protein>
    <submittedName>
        <fullName evidence="2">Uncharacterized protein</fullName>
    </submittedName>
</protein>
<sequence length="75" mass="8763">MIFILFCVMLLCINGICCLILKKKGCWGNKKYTPSNQPSESVYEEMKRSNLNAQRTDTHVRTYINPDYQSSKQLR</sequence>
<dbReference type="EMBL" id="JAYKXH010000010">
    <property type="protein sequence ID" value="KAK7155205.1"/>
    <property type="molecule type" value="Genomic_DNA"/>
</dbReference>
<evidence type="ECO:0000256" key="1">
    <source>
        <dbReference type="SAM" id="SignalP"/>
    </source>
</evidence>
<evidence type="ECO:0000313" key="2">
    <source>
        <dbReference type="EMBL" id="KAK7155205.1"/>
    </source>
</evidence>
<feature type="signal peptide" evidence="1">
    <location>
        <begin position="1"/>
        <end position="18"/>
    </location>
</feature>
<accession>A0AAN9CZM0</accession>
<comment type="caution">
    <text evidence="2">The sequence shown here is derived from an EMBL/GenBank/DDBJ whole genome shotgun (WGS) entry which is preliminary data.</text>
</comment>
<evidence type="ECO:0000313" key="3">
    <source>
        <dbReference type="Proteomes" id="UP001364617"/>
    </source>
</evidence>
<reference evidence="2 3" key="1">
    <citation type="submission" date="2024-02" db="EMBL/GenBank/DDBJ databases">
        <title>Chromosome-level genome assembly of the Eurasian Minnow (Phoxinus phoxinus).</title>
        <authorList>
            <person name="Oriowo T.O."/>
            <person name="Martin S."/>
            <person name="Stange M."/>
            <person name="Chrysostomakis Y."/>
            <person name="Brown T."/>
            <person name="Winkler S."/>
            <person name="Kukowka S."/>
            <person name="Myers E.W."/>
            <person name="Bohne A."/>
        </authorList>
    </citation>
    <scope>NUCLEOTIDE SEQUENCE [LARGE SCALE GENOMIC DNA]</scope>
    <source>
        <strain evidence="2">ZFMK-TIS-60720</strain>
        <tissue evidence="2">Whole Organism</tissue>
    </source>
</reference>
<name>A0AAN9CZM0_9TELE</name>